<evidence type="ECO:0000313" key="1">
    <source>
        <dbReference type="EMBL" id="PSN83606.1"/>
    </source>
</evidence>
<evidence type="ECO:0000313" key="2">
    <source>
        <dbReference type="Proteomes" id="UP000240880"/>
    </source>
</evidence>
<dbReference type="AlphaFoldDB" id="A0A2R6AB70"/>
<gene>
    <name evidence="1" type="ORF">B9Q01_04155</name>
</gene>
<dbReference type="EMBL" id="NEXC01000019">
    <property type="protein sequence ID" value="PSN83606.1"/>
    <property type="molecule type" value="Genomic_DNA"/>
</dbReference>
<protein>
    <submittedName>
        <fullName evidence="1">S-adenosylmethionine synthetase</fullName>
    </submittedName>
</protein>
<dbReference type="Gene3D" id="3.30.300.10">
    <property type="match status" value="1"/>
</dbReference>
<dbReference type="NCBIfam" id="NF003366">
    <property type="entry name" value="PRK04439.1-5"/>
    <property type="match status" value="1"/>
</dbReference>
<comment type="caution">
    <text evidence="1">The sequence shown here is derived from an EMBL/GenBank/DDBJ whole genome shotgun (WGS) entry which is preliminary data.</text>
</comment>
<reference evidence="1 2" key="1">
    <citation type="submission" date="2017-04" db="EMBL/GenBank/DDBJ databases">
        <title>Novel microbial lineages endemic to geothermal iron-oxide mats fill important gaps in the evolutionary history of Archaea.</title>
        <authorList>
            <person name="Jay Z.J."/>
            <person name="Beam J.P."/>
            <person name="Dlakic M."/>
            <person name="Rusch D.B."/>
            <person name="Kozubal M.A."/>
            <person name="Inskeep W.P."/>
        </authorList>
    </citation>
    <scope>NUCLEOTIDE SEQUENCE [LARGE SCALE GENOMIC DNA]</scope>
    <source>
        <strain evidence="1">OSP_D</strain>
    </source>
</reference>
<dbReference type="PANTHER" id="PTHR36697:SF1">
    <property type="entry name" value="S-ADENOSYLMETHIONINE SYNTHASE"/>
    <property type="match status" value="1"/>
</dbReference>
<organism evidence="1 2">
    <name type="scientific">Candidatus Marsarchaeota G1 archaeon OSP_D</name>
    <dbReference type="NCBI Taxonomy" id="1978155"/>
    <lineage>
        <taxon>Archaea</taxon>
        <taxon>Candidatus Marsarchaeota</taxon>
        <taxon>Candidatus Marsarchaeota group 1</taxon>
    </lineage>
</organism>
<name>A0A2R6AB70_9ARCH</name>
<accession>A0A2R6AB70</accession>
<dbReference type="Pfam" id="PF01941">
    <property type="entry name" value="AdoMet_Synthase"/>
    <property type="match status" value="1"/>
</dbReference>
<dbReference type="InterPro" id="IPR042544">
    <property type="entry name" value="AdoMet_synthase_3"/>
</dbReference>
<dbReference type="Proteomes" id="UP000240880">
    <property type="component" value="Unassembled WGS sequence"/>
</dbReference>
<dbReference type="Gene3D" id="3.30.300.280">
    <property type="entry name" value="S-adenosylmethionine synthetase, C-terminal domain"/>
    <property type="match status" value="2"/>
</dbReference>
<dbReference type="PANTHER" id="PTHR36697">
    <property type="entry name" value="S-ADENOSYLMETHIONINE SYNTHASE"/>
    <property type="match status" value="1"/>
</dbReference>
<proteinExistence type="predicted"/>
<sequence>MSNINVQILHNSKVANQNIELVERKGLGHPDQIADSVAEELSRRLSLYYLEEFGEILHHNVDKTLLVGGQARPQFGGGEVITPILIIHAGRATNIVNYDGKLRYVPVARLAIEATKEWFSKNMRFLDPERHVVVDNKVNPGSADLVSLFERGKKVVPLANDTSFGVGFAPLTPLEKTVLEIEKTLNSSQFKRRVPESGEDIKVMGLRRGNDYVITVAAAVVAPLTKNYEHYQAIKAAIAEEALRVAQKNLDSSRIQVFVNTADKDESNAYLTVTGTSAEQGDDGAVGRGNRANGLITPNRPMSLEAVAGKNPVSHVGKIYNIASQRIAEKIVKELDVKEVYVKMLSQIGRPIDDPLQIDIEFLGDNASATLISTAQAIAEQEVANLSKLTELLLRGEIKVS</sequence>
<dbReference type="InterPro" id="IPR027790">
    <property type="entry name" value="AdoMet_synthase_2_family"/>
</dbReference>